<dbReference type="KEGG" id="fme:FOMMEDRAFT_24419"/>
<keyword evidence="4" id="KW-1185">Reference proteome</keyword>
<feature type="compositionally biased region" description="Polar residues" evidence="2">
    <location>
        <begin position="456"/>
        <end position="467"/>
    </location>
</feature>
<evidence type="ECO:0000256" key="2">
    <source>
        <dbReference type="SAM" id="MobiDB-lite"/>
    </source>
</evidence>
<accession>R7SFI1</accession>
<feature type="compositionally biased region" description="Polar residues" evidence="2">
    <location>
        <begin position="400"/>
        <end position="417"/>
    </location>
</feature>
<feature type="region of interest" description="Disordered" evidence="2">
    <location>
        <begin position="363"/>
        <end position="417"/>
    </location>
</feature>
<keyword evidence="1" id="KW-0175">Coiled coil</keyword>
<evidence type="ECO:0000313" key="4">
    <source>
        <dbReference type="Proteomes" id="UP000053630"/>
    </source>
</evidence>
<dbReference type="Proteomes" id="UP000053630">
    <property type="component" value="Unassembled WGS sequence"/>
</dbReference>
<name>R7SFI1_FOMME</name>
<dbReference type="EMBL" id="JH718405">
    <property type="protein sequence ID" value="EJC97463.1"/>
    <property type="molecule type" value="Genomic_DNA"/>
</dbReference>
<proteinExistence type="predicted"/>
<evidence type="ECO:0000313" key="3">
    <source>
        <dbReference type="EMBL" id="EJC97463.1"/>
    </source>
</evidence>
<dbReference type="GeneID" id="18678464"/>
<feature type="compositionally biased region" description="Low complexity" evidence="2">
    <location>
        <begin position="437"/>
        <end position="447"/>
    </location>
</feature>
<feature type="coiled-coil region" evidence="1">
    <location>
        <begin position="478"/>
        <end position="505"/>
    </location>
</feature>
<reference evidence="4" key="1">
    <citation type="journal article" date="2012" name="Science">
        <title>The Paleozoic origin of enzymatic lignin decomposition reconstructed from 31 fungal genomes.</title>
        <authorList>
            <person name="Floudas D."/>
            <person name="Binder M."/>
            <person name="Riley R."/>
            <person name="Barry K."/>
            <person name="Blanchette R.A."/>
            <person name="Henrissat B."/>
            <person name="Martinez A.T."/>
            <person name="Otillar R."/>
            <person name="Spatafora J.W."/>
            <person name="Yadav J.S."/>
            <person name="Aerts A."/>
            <person name="Benoit I."/>
            <person name="Boyd A."/>
            <person name="Carlson A."/>
            <person name="Copeland A."/>
            <person name="Coutinho P.M."/>
            <person name="de Vries R.P."/>
            <person name="Ferreira P."/>
            <person name="Findley K."/>
            <person name="Foster B."/>
            <person name="Gaskell J."/>
            <person name="Glotzer D."/>
            <person name="Gorecki P."/>
            <person name="Heitman J."/>
            <person name="Hesse C."/>
            <person name="Hori C."/>
            <person name="Igarashi K."/>
            <person name="Jurgens J.A."/>
            <person name="Kallen N."/>
            <person name="Kersten P."/>
            <person name="Kohler A."/>
            <person name="Kuees U."/>
            <person name="Kumar T.K.A."/>
            <person name="Kuo A."/>
            <person name="LaButti K."/>
            <person name="Larrondo L.F."/>
            <person name="Lindquist E."/>
            <person name="Ling A."/>
            <person name="Lombard V."/>
            <person name="Lucas S."/>
            <person name="Lundell T."/>
            <person name="Martin R."/>
            <person name="McLaughlin D.J."/>
            <person name="Morgenstern I."/>
            <person name="Morin E."/>
            <person name="Murat C."/>
            <person name="Nagy L.G."/>
            <person name="Nolan M."/>
            <person name="Ohm R.A."/>
            <person name="Patyshakuliyeva A."/>
            <person name="Rokas A."/>
            <person name="Ruiz-Duenas F.J."/>
            <person name="Sabat G."/>
            <person name="Salamov A."/>
            <person name="Samejima M."/>
            <person name="Schmutz J."/>
            <person name="Slot J.C."/>
            <person name="St John F."/>
            <person name="Stenlid J."/>
            <person name="Sun H."/>
            <person name="Sun S."/>
            <person name="Syed K."/>
            <person name="Tsang A."/>
            <person name="Wiebenga A."/>
            <person name="Young D."/>
            <person name="Pisabarro A."/>
            <person name="Eastwood D.C."/>
            <person name="Martin F."/>
            <person name="Cullen D."/>
            <person name="Grigoriev I.V."/>
            <person name="Hibbett D.S."/>
        </authorList>
    </citation>
    <scope>NUCLEOTIDE SEQUENCE [LARGE SCALE GENOMIC DNA]</scope>
    <source>
        <strain evidence="4">MF3/22</strain>
    </source>
</reference>
<feature type="region of interest" description="Disordered" evidence="2">
    <location>
        <begin position="435"/>
        <end position="467"/>
    </location>
</feature>
<feature type="compositionally biased region" description="Basic and acidic residues" evidence="2">
    <location>
        <begin position="377"/>
        <end position="386"/>
    </location>
</feature>
<dbReference type="RefSeq" id="XP_007272275.1">
    <property type="nucleotide sequence ID" value="XM_007272213.1"/>
</dbReference>
<dbReference type="AlphaFoldDB" id="R7SFI1"/>
<gene>
    <name evidence="3" type="ORF">FOMMEDRAFT_24419</name>
</gene>
<organism evidence="3 4">
    <name type="scientific">Fomitiporia mediterranea (strain MF3/22)</name>
    <name type="common">Grapevine white-rot fungus</name>
    <dbReference type="NCBI Taxonomy" id="694068"/>
    <lineage>
        <taxon>Eukaryota</taxon>
        <taxon>Fungi</taxon>
        <taxon>Dikarya</taxon>
        <taxon>Basidiomycota</taxon>
        <taxon>Agaricomycotina</taxon>
        <taxon>Agaricomycetes</taxon>
        <taxon>Hymenochaetales</taxon>
        <taxon>Hymenochaetaceae</taxon>
        <taxon>Fomitiporia</taxon>
    </lineage>
</organism>
<sequence length="650" mass="73400">MTHKVSATDVRLSSPPTLRGGLHLSSVSQIGTLDRLTHARRALQQKLVRSEGSGRDVTEQKLLDLLCEVAIDSHSKLSAICKKYDNMNEAIKAQQSAFSGHRQVVEEEASEQATTITELVQKSRLLEGITLGHRSAPSAFIVRRATDVVRYHVARGFMIVLPDFFEPRDILIRFDETATSVNWNKFLRVLNDNYLFHFRVEKTGSEGYRIRPHYSVFYRFAGTEGKRLDGIETEVYPNVKLVEEFMGDNFAYDDCYENGRFVRESQVDFLRRILEFFIPALIWEFNVAKKLLISADASLRDAQAQYDFHCKLVEAVRSGHSYDDIAPSQVSVDRHAASRFDIGTAFEVRKQEPWSKFILSKRLSSGSMPKGPGRQWNGREKRKADADGASLEDVPRTRLRTSPVSSTRTLSNTSYSSSRRYEHGIDALYRTAESYGSSDPRSFLPSSSRDKGAELTESTPLSPQNGASAAVEPAVKLSQLAMLLLESLEERAEALKRNLEYAKKRCQIYSIKFNALRMSLHAILDARLMRVAVLGDSFVRRVVNQLAHKKHEYTDTVREALASSAMLIKESGLSGDEDEQDINYDEALKEIEEQLYSSNDYFETGKTTTEKKIDSFVEDMATPVAGKVNSDYHILLQWLDSLKPIPAEST</sequence>
<protein>
    <submittedName>
        <fullName evidence="3">Uncharacterized protein</fullName>
    </submittedName>
</protein>
<evidence type="ECO:0000256" key="1">
    <source>
        <dbReference type="SAM" id="Coils"/>
    </source>
</evidence>